<accession>A0ABU5F8S4</accession>
<dbReference type="EMBL" id="JAXBLV010000211">
    <property type="protein sequence ID" value="MDY3562256.1"/>
    <property type="molecule type" value="Genomic_DNA"/>
</dbReference>
<reference evidence="2" key="1">
    <citation type="journal article" date="2023" name="Mar. Drugs">
        <title>Gemmata algarum, a Novel Planctomycete Isolated from an Algal Mat, Displays Antimicrobial Activity.</title>
        <authorList>
            <person name="Kumar G."/>
            <person name="Kallscheuer N."/>
            <person name="Kashif M."/>
            <person name="Ahamad S."/>
            <person name="Jagadeeshwari U."/>
            <person name="Pannikurungottu S."/>
            <person name="Haufschild T."/>
            <person name="Kabuu M."/>
            <person name="Sasikala C."/>
            <person name="Jogler C."/>
            <person name="Ramana C."/>
        </authorList>
    </citation>
    <scope>NUCLEOTIDE SEQUENCE [LARGE SCALE GENOMIC DNA]</scope>
    <source>
        <strain evidence="2">JC673</strain>
    </source>
</reference>
<dbReference type="Proteomes" id="UP001272242">
    <property type="component" value="Unassembled WGS sequence"/>
</dbReference>
<comment type="caution">
    <text evidence="1">The sequence shown here is derived from an EMBL/GenBank/DDBJ whole genome shotgun (WGS) entry which is preliminary data.</text>
</comment>
<evidence type="ECO:0000313" key="1">
    <source>
        <dbReference type="EMBL" id="MDY3562256.1"/>
    </source>
</evidence>
<dbReference type="RefSeq" id="WP_320688579.1">
    <property type="nucleotide sequence ID" value="NZ_JAXBLV010000211.1"/>
</dbReference>
<organism evidence="1 2">
    <name type="scientific">Gemmata algarum</name>
    <dbReference type="NCBI Taxonomy" id="2975278"/>
    <lineage>
        <taxon>Bacteria</taxon>
        <taxon>Pseudomonadati</taxon>
        <taxon>Planctomycetota</taxon>
        <taxon>Planctomycetia</taxon>
        <taxon>Gemmatales</taxon>
        <taxon>Gemmataceae</taxon>
        <taxon>Gemmata</taxon>
    </lineage>
</organism>
<name>A0ABU5F8S4_9BACT</name>
<sequence length="224" mass="24539">MTEAEWLAATDPTPMLAFIRSKVSERKLRLFAVACCQGACRLLQSQRFQNAIEMSELFADGLASDGKLRKARSQARESARLILSPGRVPPWSRAVRILSARSMVISVCSRNIDEVIQALSHVCVTADSSESDELNRKLERQHRAAVLREVVQFRPVAADPLWLTSTVLALAEGIYAANAFDRLPILADALQDVGCSSDDILSHLRSDGPHVKGCWALDGVLGKS</sequence>
<evidence type="ECO:0000313" key="2">
    <source>
        <dbReference type="Proteomes" id="UP001272242"/>
    </source>
</evidence>
<protein>
    <submittedName>
        <fullName evidence="1">Uncharacterized protein</fullName>
    </submittedName>
</protein>
<proteinExistence type="predicted"/>
<keyword evidence="2" id="KW-1185">Reference proteome</keyword>
<gene>
    <name evidence="1" type="ORF">R5W23_003718</name>
</gene>